<dbReference type="Proteomes" id="UP001610104">
    <property type="component" value="Unassembled WGS sequence"/>
</dbReference>
<dbReference type="InterPro" id="IPR051556">
    <property type="entry name" value="N-term/lysine_N-AcTrnsfr"/>
</dbReference>
<keyword evidence="2" id="KW-0012">Acyltransferase</keyword>
<dbReference type="PANTHER" id="PTHR42919:SF8">
    <property type="entry name" value="N-ALPHA-ACETYLTRANSFERASE 50"/>
    <property type="match status" value="1"/>
</dbReference>
<evidence type="ECO:0000313" key="5">
    <source>
        <dbReference type="Proteomes" id="UP001610104"/>
    </source>
</evidence>
<protein>
    <submittedName>
        <fullName evidence="4">GNAT family N-acetyltransferase</fullName>
    </submittedName>
</protein>
<gene>
    <name evidence="4" type="ORF">V8G56_11565</name>
</gene>
<dbReference type="EMBL" id="JBAWKC010000003">
    <property type="protein sequence ID" value="MFH6769379.1"/>
    <property type="molecule type" value="Genomic_DNA"/>
</dbReference>
<organism evidence="4 5">
    <name type="scientific">Gaetbulibacter aquiaggeris</name>
    <dbReference type="NCBI Taxonomy" id="1735373"/>
    <lineage>
        <taxon>Bacteria</taxon>
        <taxon>Pseudomonadati</taxon>
        <taxon>Bacteroidota</taxon>
        <taxon>Flavobacteriia</taxon>
        <taxon>Flavobacteriales</taxon>
        <taxon>Flavobacteriaceae</taxon>
        <taxon>Gaetbulibacter</taxon>
    </lineage>
</organism>
<dbReference type="PROSITE" id="PS51186">
    <property type="entry name" value="GNAT"/>
    <property type="match status" value="1"/>
</dbReference>
<accession>A0ABW7MRW1</accession>
<proteinExistence type="predicted"/>
<name>A0ABW7MRW1_9FLAO</name>
<reference evidence="4 5" key="1">
    <citation type="submission" date="2024-02" db="EMBL/GenBank/DDBJ databases">
        <title>A Gaetbulibacter species isolated from tidal flats and genomic insights of their niches.</title>
        <authorList>
            <person name="Ye Y."/>
        </authorList>
    </citation>
    <scope>NUCLEOTIDE SEQUENCE [LARGE SCALE GENOMIC DNA]</scope>
    <source>
        <strain evidence="4 5">KEM-8</strain>
    </source>
</reference>
<evidence type="ECO:0000256" key="2">
    <source>
        <dbReference type="ARBA" id="ARBA00023315"/>
    </source>
</evidence>
<dbReference type="Gene3D" id="3.40.630.30">
    <property type="match status" value="1"/>
</dbReference>
<dbReference type="RefSeq" id="WP_395438613.1">
    <property type="nucleotide sequence ID" value="NZ_JBAWKC010000003.1"/>
</dbReference>
<dbReference type="InterPro" id="IPR016181">
    <property type="entry name" value="Acyl_CoA_acyltransferase"/>
</dbReference>
<evidence type="ECO:0000313" key="4">
    <source>
        <dbReference type="EMBL" id="MFH6769379.1"/>
    </source>
</evidence>
<dbReference type="InterPro" id="IPR000182">
    <property type="entry name" value="GNAT_dom"/>
</dbReference>
<dbReference type="SUPFAM" id="SSF55729">
    <property type="entry name" value="Acyl-CoA N-acyltransferases (Nat)"/>
    <property type="match status" value="1"/>
</dbReference>
<evidence type="ECO:0000259" key="3">
    <source>
        <dbReference type="PROSITE" id="PS51186"/>
    </source>
</evidence>
<feature type="domain" description="N-acetyltransferase" evidence="3">
    <location>
        <begin position="2"/>
        <end position="171"/>
    </location>
</feature>
<dbReference type="PANTHER" id="PTHR42919">
    <property type="entry name" value="N-ALPHA-ACETYLTRANSFERASE"/>
    <property type="match status" value="1"/>
</dbReference>
<comment type="caution">
    <text evidence="4">The sequence shown here is derived from an EMBL/GenBank/DDBJ whole genome shotgun (WGS) entry which is preliminary data.</text>
</comment>
<evidence type="ECO:0000256" key="1">
    <source>
        <dbReference type="ARBA" id="ARBA00022679"/>
    </source>
</evidence>
<sequence>MTSIVRATLKDIELLTKIGKTSFLQAHGRSASEENINEYVNKNFTNKAFEDALKDANSIFYIIYFNETAVGYSKIIYNYQHPNIPVKNITKLERLYLLEEFHSLKLGLELFNFNLNKSVKHKQAGMWLFVWTENHKAINFYKKAGFKIVGHHDFQITATHSNPNHQMLLTF</sequence>
<keyword evidence="1" id="KW-0808">Transferase</keyword>
<keyword evidence="5" id="KW-1185">Reference proteome</keyword>
<dbReference type="Pfam" id="PF00583">
    <property type="entry name" value="Acetyltransf_1"/>
    <property type="match status" value="1"/>
</dbReference>